<sequence>ESECVQLNQDVSLEVWDMTPGPNTDLPIVHLTSTDASQTESQRDSEVEENICEPLVCARHKLPRCTIGHMNANMMQALIELKKIREAATIL</sequence>
<protein>
    <submittedName>
        <fullName evidence="1">Uncharacterized protein</fullName>
    </submittedName>
</protein>
<dbReference type="AlphaFoldDB" id="A0A2G9RJ85"/>
<dbReference type="Proteomes" id="UP000228934">
    <property type="component" value="Unassembled WGS sequence"/>
</dbReference>
<accession>A0A2G9RJ85</accession>
<gene>
    <name evidence="1" type="ORF">AB205_0066720</name>
</gene>
<feature type="non-terminal residue" evidence="1">
    <location>
        <position position="1"/>
    </location>
</feature>
<dbReference type="EMBL" id="KV940131">
    <property type="protein sequence ID" value="PIO27937.1"/>
    <property type="molecule type" value="Genomic_DNA"/>
</dbReference>
<name>A0A2G9RJ85_AQUCT</name>
<evidence type="ECO:0000313" key="2">
    <source>
        <dbReference type="Proteomes" id="UP000228934"/>
    </source>
</evidence>
<organism evidence="1 2">
    <name type="scientific">Aquarana catesbeiana</name>
    <name type="common">American bullfrog</name>
    <name type="synonym">Rana catesbeiana</name>
    <dbReference type="NCBI Taxonomy" id="8400"/>
    <lineage>
        <taxon>Eukaryota</taxon>
        <taxon>Metazoa</taxon>
        <taxon>Chordata</taxon>
        <taxon>Craniata</taxon>
        <taxon>Vertebrata</taxon>
        <taxon>Euteleostomi</taxon>
        <taxon>Amphibia</taxon>
        <taxon>Batrachia</taxon>
        <taxon>Anura</taxon>
        <taxon>Neobatrachia</taxon>
        <taxon>Ranoidea</taxon>
        <taxon>Ranidae</taxon>
        <taxon>Aquarana</taxon>
    </lineage>
</organism>
<reference evidence="2" key="1">
    <citation type="journal article" date="2017" name="Nat. Commun.">
        <title>The North American bullfrog draft genome provides insight into hormonal regulation of long noncoding RNA.</title>
        <authorList>
            <person name="Hammond S.A."/>
            <person name="Warren R.L."/>
            <person name="Vandervalk B.P."/>
            <person name="Kucuk E."/>
            <person name="Khan H."/>
            <person name="Gibb E.A."/>
            <person name="Pandoh P."/>
            <person name="Kirk H."/>
            <person name="Zhao Y."/>
            <person name="Jones M."/>
            <person name="Mungall A.J."/>
            <person name="Coope R."/>
            <person name="Pleasance S."/>
            <person name="Moore R.A."/>
            <person name="Holt R.A."/>
            <person name="Round J.M."/>
            <person name="Ohora S."/>
            <person name="Walle B.V."/>
            <person name="Veldhoen N."/>
            <person name="Helbing C.C."/>
            <person name="Birol I."/>
        </authorList>
    </citation>
    <scope>NUCLEOTIDE SEQUENCE [LARGE SCALE GENOMIC DNA]</scope>
</reference>
<proteinExistence type="predicted"/>
<keyword evidence="2" id="KW-1185">Reference proteome</keyword>
<evidence type="ECO:0000313" key="1">
    <source>
        <dbReference type="EMBL" id="PIO27937.1"/>
    </source>
</evidence>